<accession>A0AAJ1QBL3</accession>
<reference evidence="2" key="1">
    <citation type="submission" date="2020-06" db="EMBL/GenBank/DDBJ databases">
        <authorList>
            <person name="Dong N."/>
        </authorList>
    </citation>
    <scope>NUCLEOTIDE SEQUENCE</scope>
    <source>
        <strain evidence="2">R655-4</strain>
    </source>
</reference>
<feature type="chain" id="PRO_5042513576" description="VCBS repeat-containing protein" evidence="1">
    <location>
        <begin position="20"/>
        <end position="190"/>
    </location>
</feature>
<dbReference type="EMBL" id="JACAGJ010000001">
    <property type="protein sequence ID" value="MDM1070995.1"/>
    <property type="molecule type" value="Genomic_DNA"/>
</dbReference>
<feature type="signal peptide" evidence="1">
    <location>
        <begin position="1"/>
        <end position="19"/>
    </location>
</feature>
<evidence type="ECO:0000256" key="1">
    <source>
        <dbReference type="SAM" id="SignalP"/>
    </source>
</evidence>
<evidence type="ECO:0008006" key="4">
    <source>
        <dbReference type="Google" id="ProtNLM"/>
    </source>
</evidence>
<comment type="caution">
    <text evidence="2">The sequence shown here is derived from an EMBL/GenBank/DDBJ whole genome shotgun (WGS) entry which is preliminary data.</text>
</comment>
<keyword evidence="1" id="KW-0732">Signal</keyword>
<reference evidence="2" key="2">
    <citation type="journal article" date="2022" name="Sci. Total Environ.">
        <title>Prevalence, transmission, and molecular epidemiology of tet(X)-positive bacteria among humans, animals, and environmental niches in China: An epidemiological, and genomic-based study.</title>
        <authorList>
            <person name="Dong N."/>
            <person name="Zeng Y."/>
            <person name="Cai C."/>
            <person name="Sun C."/>
            <person name="Lu J."/>
            <person name="Liu C."/>
            <person name="Zhou H."/>
            <person name="Sun Q."/>
            <person name="Shu L."/>
            <person name="Wang H."/>
            <person name="Wang Y."/>
            <person name="Wang S."/>
            <person name="Wu C."/>
            <person name="Chan E.W."/>
            <person name="Chen G."/>
            <person name="Shen Z."/>
            <person name="Chen S."/>
            <person name="Zhang R."/>
        </authorList>
    </citation>
    <scope>NUCLEOTIDE SEQUENCE</scope>
    <source>
        <strain evidence="2">R655-4</strain>
    </source>
</reference>
<proteinExistence type="predicted"/>
<dbReference type="AlphaFoldDB" id="A0AAJ1QBL3"/>
<dbReference type="Proteomes" id="UP001170959">
    <property type="component" value="Unassembled WGS sequence"/>
</dbReference>
<dbReference type="RefSeq" id="WP_150432478.1">
    <property type="nucleotide sequence ID" value="NZ_CP013210.1"/>
</dbReference>
<sequence>MRFLSFITLFFSIHLMVFAKETIVKDFDGDGKFDKVSINFETKKIDFLLSGSNYEKQSSLTFDYLDQDAFIEETKRGFMIVNKIGDVLFTSYFKYNRQSKKLELSAIKRTIVSDDLSKENGESIYSVSTKEFVAKWSSLDKLSNKVITLPILKTTIDLEPISLNDFNDAFLNKLNQQSLVFYKNEMSKLK</sequence>
<organism evidence="2 3">
    <name type="scientific">Empedobacter brevis</name>
    <dbReference type="NCBI Taxonomy" id="247"/>
    <lineage>
        <taxon>Bacteria</taxon>
        <taxon>Pseudomonadati</taxon>
        <taxon>Bacteroidota</taxon>
        <taxon>Flavobacteriia</taxon>
        <taxon>Flavobacteriales</taxon>
        <taxon>Weeksellaceae</taxon>
        <taxon>Empedobacter</taxon>
    </lineage>
</organism>
<evidence type="ECO:0000313" key="2">
    <source>
        <dbReference type="EMBL" id="MDM1070995.1"/>
    </source>
</evidence>
<protein>
    <recommendedName>
        <fullName evidence="4">VCBS repeat-containing protein</fullName>
    </recommendedName>
</protein>
<evidence type="ECO:0000313" key="3">
    <source>
        <dbReference type="Proteomes" id="UP001170959"/>
    </source>
</evidence>
<name>A0AAJ1QBL3_9FLAO</name>
<gene>
    <name evidence="2" type="ORF">HX001_00650</name>
</gene>